<reference evidence="1 2" key="1">
    <citation type="submission" date="2019-09" db="EMBL/GenBank/DDBJ databases">
        <title>Genome sequence of Hymenobacter sp. M3.</title>
        <authorList>
            <person name="Srinivasan S."/>
        </authorList>
    </citation>
    <scope>NUCLEOTIDE SEQUENCE [LARGE SCALE GENOMIC DNA]</scope>
    <source>
        <strain evidence="1 2">M3</strain>
    </source>
</reference>
<keyword evidence="2" id="KW-1185">Reference proteome</keyword>
<dbReference type="EMBL" id="VTWU01000003">
    <property type="protein sequence ID" value="KAA9333405.1"/>
    <property type="molecule type" value="Genomic_DNA"/>
</dbReference>
<gene>
    <name evidence="1" type="ORF">F0P96_10575</name>
</gene>
<proteinExistence type="predicted"/>
<accession>A0A7L4ZYJ0</accession>
<protein>
    <submittedName>
        <fullName evidence="1">Uncharacterized protein</fullName>
    </submittedName>
</protein>
<organism evidence="1 2">
    <name type="scientific">Hymenobacter busanensis</name>
    <dbReference type="NCBI Taxonomy" id="2607656"/>
    <lineage>
        <taxon>Bacteria</taxon>
        <taxon>Pseudomonadati</taxon>
        <taxon>Bacteroidota</taxon>
        <taxon>Cytophagia</taxon>
        <taxon>Cytophagales</taxon>
        <taxon>Hymenobacteraceae</taxon>
        <taxon>Hymenobacter</taxon>
    </lineage>
</organism>
<dbReference type="Proteomes" id="UP000326380">
    <property type="component" value="Unassembled WGS sequence"/>
</dbReference>
<dbReference type="RefSeq" id="WP_151078826.1">
    <property type="nucleotide sequence ID" value="NZ_CP047647.1"/>
</dbReference>
<comment type="caution">
    <text evidence="1">The sequence shown here is derived from an EMBL/GenBank/DDBJ whole genome shotgun (WGS) entry which is preliminary data.</text>
</comment>
<sequence>MSDYRKAHAVRIWQDKLTREFEEQRSFLWEEVIGFEGPLGITGEEGEPIEWQNRAPKCVAYLADGSVLCLLGSLERWNKRWDKYFKARDTAALLPFLN</sequence>
<name>A0A7L4ZYJ0_9BACT</name>
<evidence type="ECO:0000313" key="2">
    <source>
        <dbReference type="Proteomes" id="UP000326380"/>
    </source>
</evidence>
<evidence type="ECO:0000313" key="1">
    <source>
        <dbReference type="EMBL" id="KAA9333405.1"/>
    </source>
</evidence>
<dbReference type="AlphaFoldDB" id="A0A7L4ZYJ0"/>